<organism evidence="1 2">
    <name type="scientific">Rhizobium giardinii</name>
    <dbReference type="NCBI Taxonomy" id="56731"/>
    <lineage>
        <taxon>Bacteria</taxon>
        <taxon>Pseudomonadati</taxon>
        <taxon>Pseudomonadota</taxon>
        <taxon>Alphaproteobacteria</taxon>
        <taxon>Hyphomicrobiales</taxon>
        <taxon>Rhizobiaceae</taxon>
        <taxon>Rhizobium/Agrobacterium group</taxon>
        <taxon>Rhizobium</taxon>
    </lineage>
</organism>
<dbReference type="AlphaFoldDB" id="A0A7W8XBD2"/>
<protein>
    <submittedName>
        <fullName evidence="1">Uncharacterized protein</fullName>
    </submittedName>
</protein>
<gene>
    <name evidence="1" type="ORF">GGD55_005878</name>
</gene>
<evidence type="ECO:0000313" key="1">
    <source>
        <dbReference type="EMBL" id="MBB5539134.1"/>
    </source>
</evidence>
<proteinExistence type="predicted"/>
<accession>A0A7W8XBD2</accession>
<comment type="caution">
    <text evidence="1">The sequence shown here is derived from an EMBL/GenBank/DDBJ whole genome shotgun (WGS) entry which is preliminary data.</text>
</comment>
<dbReference type="EMBL" id="JACHBK010000017">
    <property type="protein sequence ID" value="MBB5539134.1"/>
    <property type="molecule type" value="Genomic_DNA"/>
</dbReference>
<sequence>MSRAVRPTPDVILGLKPRIHAAFGCAGEGKTETARYV</sequence>
<keyword evidence="2" id="KW-1185">Reference proteome</keyword>
<name>A0A7W8XBD2_9HYPH</name>
<dbReference type="Proteomes" id="UP000585507">
    <property type="component" value="Unassembled WGS sequence"/>
</dbReference>
<reference evidence="1 2" key="1">
    <citation type="submission" date="2020-08" db="EMBL/GenBank/DDBJ databases">
        <title>Genomic Encyclopedia of Type Strains, Phase IV (KMG-V): Genome sequencing to study the core and pangenomes of soil and plant-associated prokaryotes.</title>
        <authorList>
            <person name="Whitman W."/>
        </authorList>
    </citation>
    <scope>NUCLEOTIDE SEQUENCE [LARGE SCALE GENOMIC DNA]</scope>
    <source>
        <strain evidence="1 2">SEMIA 4084</strain>
    </source>
</reference>
<evidence type="ECO:0000313" key="2">
    <source>
        <dbReference type="Proteomes" id="UP000585507"/>
    </source>
</evidence>